<gene>
    <name evidence="2" type="ORF">Tci_040627</name>
</gene>
<comment type="caution">
    <text evidence="2">The sequence shown here is derived from an EMBL/GenBank/DDBJ whole genome shotgun (WGS) entry which is preliminary data.</text>
</comment>
<sequence length="250" mass="28295">MGEYSQKCHNATSRTRSTETSNGLAAIQPQLNNLRREIKKVNEKVYATQIGGKQCKGLHYTKDFPLKEEGKTLEEANYTQFGAPFQGGIYRTKSLGFYQRNNVNPSYHERRQSMKDTLSKFMSESTKRHEENSSLIKDIRASTDAAIRNQGASIKTLEIQIRQMSNVLQERGFGSLSSSTETNPRDHVKSISTIVEADSYPIRHMGSSQYAVSTGQNRTLMYETKQTTIPFPSRLNGYYCEEKKGSYGLC</sequence>
<organism evidence="2">
    <name type="scientific">Tanacetum cinerariifolium</name>
    <name type="common">Dalmatian daisy</name>
    <name type="synonym">Chrysanthemum cinerariifolium</name>
    <dbReference type="NCBI Taxonomy" id="118510"/>
    <lineage>
        <taxon>Eukaryota</taxon>
        <taxon>Viridiplantae</taxon>
        <taxon>Streptophyta</taxon>
        <taxon>Embryophyta</taxon>
        <taxon>Tracheophyta</taxon>
        <taxon>Spermatophyta</taxon>
        <taxon>Magnoliopsida</taxon>
        <taxon>eudicotyledons</taxon>
        <taxon>Gunneridae</taxon>
        <taxon>Pentapetalae</taxon>
        <taxon>asterids</taxon>
        <taxon>campanulids</taxon>
        <taxon>Asterales</taxon>
        <taxon>Asteraceae</taxon>
        <taxon>Asteroideae</taxon>
        <taxon>Anthemideae</taxon>
        <taxon>Anthemidinae</taxon>
        <taxon>Tanacetum</taxon>
    </lineage>
</organism>
<evidence type="ECO:0000256" key="1">
    <source>
        <dbReference type="SAM" id="MobiDB-lite"/>
    </source>
</evidence>
<evidence type="ECO:0000313" key="2">
    <source>
        <dbReference type="EMBL" id="GEU68649.1"/>
    </source>
</evidence>
<accession>A0A6L2M5B4</accession>
<name>A0A6L2M5B4_TANCI</name>
<dbReference type="EMBL" id="BKCJ010005789">
    <property type="protein sequence ID" value="GEU68649.1"/>
    <property type="molecule type" value="Genomic_DNA"/>
</dbReference>
<reference evidence="2" key="1">
    <citation type="journal article" date="2019" name="Sci. Rep.">
        <title>Draft genome of Tanacetum cinerariifolium, the natural source of mosquito coil.</title>
        <authorList>
            <person name="Yamashiro T."/>
            <person name="Shiraishi A."/>
            <person name="Satake H."/>
            <person name="Nakayama K."/>
        </authorList>
    </citation>
    <scope>NUCLEOTIDE SEQUENCE</scope>
</reference>
<feature type="region of interest" description="Disordered" evidence="1">
    <location>
        <begin position="1"/>
        <end position="22"/>
    </location>
</feature>
<proteinExistence type="predicted"/>
<dbReference type="AlphaFoldDB" id="A0A6L2M5B4"/>
<protein>
    <submittedName>
        <fullName evidence="2">Uncharacterized protein</fullName>
    </submittedName>
</protein>
<feature type="compositionally biased region" description="Polar residues" evidence="1">
    <location>
        <begin position="7"/>
        <end position="22"/>
    </location>
</feature>